<reference evidence="1" key="1">
    <citation type="journal article" date="2022" name="Int. J. Mol. Sci.">
        <title>Draft Genome of Tanacetum Coccineum: Genomic Comparison of Closely Related Tanacetum-Family Plants.</title>
        <authorList>
            <person name="Yamashiro T."/>
            <person name="Shiraishi A."/>
            <person name="Nakayama K."/>
            <person name="Satake H."/>
        </authorList>
    </citation>
    <scope>NUCLEOTIDE SEQUENCE</scope>
</reference>
<sequence length="223" mass="25403">MTARAVKAGWRSCQSRFEYIDEEEETRHYAPPRLAAKEVTETHSPQVNPHPRLALTAERTYQGWGRETGPRRLRLCQVYRRRKRFAAEDTSLAVDAQLRQCLRASCLWAGEVFGGGLRSTILLGWTECLPESGGDVGYKVRRSLISASPYVMASHRQYQAHIDVAMALSAWAWVIPMVAAIGSRQVKIQSHMLILDQRHPYLRSKCSQHEYDDFPNGLTSFLK</sequence>
<organism evidence="1 2">
    <name type="scientific">Tanacetum coccineum</name>
    <dbReference type="NCBI Taxonomy" id="301880"/>
    <lineage>
        <taxon>Eukaryota</taxon>
        <taxon>Viridiplantae</taxon>
        <taxon>Streptophyta</taxon>
        <taxon>Embryophyta</taxon>
        <taxon>Tracheophyta</taxon>
        <taxon>Spermatophyta</taxon>
        <taxon>Magnoliopsida</taxon>
        <taxon>eudicotyledons</taxon>
        <taxon>Gunneridae</taxon>
        <taxon>Pentapetalae</taxon>
        <taxon>asterids</taxon>
        <taxon>campanulids</taxon>
        <taxon>Asterales</taxon>
        <taxon>Asteraceae</taxon>
        <taxon>Asteroideae</taxon>
        <taxon>Anthemideae</taxon>
        <taxon>Anthemidinae</taxon>
        <taxon>Tanacetum</taxon>
    </lineage>
</organism>
<evidence type="ECO:0000313" key="2">
    <source>
        <dbReference type="Proteomes" id="UP001151760"/>
    </source>
</evidence>
<accession>A0ABQ5E8F2</accession>
<keyword evidence="2" id="KW-1185">Reference proteome</keyword>
<name>A0ABQ5E8F2_9ASTR</name>
<reference evidence="1" key="2">
    <citation type="submission" date="2022-01" db="EMBL/GenBank/DDBJ databases">
        <authorList>
            <person name="Yamashiro T."/>
            <person name="Shiraishi A."/>
            <person name="Satake H."/>
            <person name="Nakayama K."/>
        </authorList>
    </citation>
    <scope>NUCLEOTIDE SEQUENCE</scope>
</reference>
<evidence type="ECO:0000313" key="1">
    <source>
        <dbReference type="EMBL" id="GJT47111.1"/>
    </source>
</evidence>
<protein>
    <submittedName>
        <fullName evidence="1">Uncharacterized protein</fullName>
    </submittedName>
</protein>
<dbReference type="EMBL" id="BQNB010016040">
    <property type="protein sequence ID" value="GJT47111.1"/>
    <property type="molecule type" value="Genomic_DNA"/>
</dbReference>
<proteinExistence type="predicted"/>
<comment type="caution">
    <text evidence="1">The sequence shown here is derived from an EMBL/GenBank/DDBJ whole genome shotgun (WGS) entry which is preliminary data.</text>
</comment>
<dbReference type="Proteomes" id="UP001151760">
    <property type="component" value="Unassembled WGS sequence"/>
</dbReference>
<gene>
    <name evidence="1" type="ORF">Tco_0955826</name>
</gene>